<sequence>MSKDMKKFTPFDKGIKLVSRPSDIDEYDDDPGVLRARLSCGHVIDPETLTDCCRAQLDDGQTEFRCPLCKKKWPYDEVRKLAKLTLEEQLNFEEKLGTNTAKKIVDFRDVCTFLAFVLVVAPSSKGQMTLISVWSAQFAQQKLDASLSFAGSVIECGKGLDLVLISVEMWDVEVLTRNC</sequence>
<accession>A0A498NHJ4</accession>
<dbReference type="GO" id="GO:0016874">
    <property type="term" value="F:ligase activity"/>
    <property type="evidence" value="ECO:0007669"/>
    <property type="project" value="UniProtKB-KW"/>
</dbReference>
<dbReference type="InterPro" id="IPR013083">
    <property type="entry name" value="Znf_RING/FYVE/PHD"/>
</dbReference>
<evidence type="ECO:0000313" key="1">
    <source>
        <dbReference type="EMBL" id="RXN31315.1"/>
    </source>
</evidence>
<organism evidence="1 2">
    <name type="scientific">Labeo rohita</name>
    <name type="common">Indian major carp</name>
    <name type="synonym">Cyprinus rohita</name>
    <dbReference type="NCBI Taxonomy" id="84645"/>
    <lineage>
        <taxon>Eukaryota</taxon>
        <taxon>Metazoa</taxon>
        <taxon>Chordata</taxon>
        <taxon>Craniata</taxon>
        <taxon>Vertebrata</taxon>
        <taxon>Euteleostomi</taxon>
        <taxon>Actinopterygii</taxon>
        <taxon>Neopterygii</taxon>
        <taxon>Teleostei</taxon>
        <taxon>Ostariophysi</taxon>
        <taxon>Cypriniformes</taxon>
        <taxon>Cyprinidae</taxon>
        <taxon>Labeoninae</taxon>
        <taxon>Labeonini</taxon>
        <taxon>Labeo</taxon>
    </lineage>
</organism>
<keyword evidence="2" id="KW-1185">Reference proteome</keyword>
<comment type="caution">
    <text evidence="1">The sequence shown here is derived from an EMBL/GenBank/DDBJ whole genome shotgun (WGS) entry which is preliminary data.</text>
</comment>
<dbReference type="AlphaFoldDB" id="A0A498NHJ4"/>
<name>A0A498NHJ4_LABRO</name>
<dbReference type="Gene3D" id="3.30.40.10">
    <property type="entry name" value="Zinc/RING finger domain, C3HC4 (zinc finger)"/>
    <property type="match status" value="1"/>
</dbReference>
<proteinExistence type="predicted"/>
<keyword evidence="1" id="KW-0436">Ligase</keyword>
<protein>
    <submittedName>
        <fullName evidence="1">E3 ubiquitin-ligase RNF19B-like protein</fullName>
    </submittedName>
</protein>
<reference evidence="1 2" key="1">
    <citation type="submission" date="2018-03" db="EMBL/GenBank/DDBJ databases">
        <title>Draft genome sequence of Rohu Carp (Labeo rohita).</title>
        <authorList>
            <person name="Das P."/>
            <person name="Kushwaha B."/>
            <person name="Joshi C.G."/>
            <person name="Kumar D."/>
            <person name="Nagpure N.S."/>
            <person name="Sahoo L."/>
            <person name="Das S.P."/>
            <person name="Bit A."/>
            <person name="Patnaik S."/>
            <person name="Meher P.K."/>
            <person name="Jayasankar P."/>
            <person name="Koringa P.G."/>
            <person name="Patel N.V."/>
            <person name="Hinsu A.T."/>
            <person name="Kumar R."/>
            <person name="Pandey M."/>
            <person name="Agarwal S."/>
            <person name="Srivastava S."/>
            <person name="Singh M."/>
            <person name="Iquebal M.A."/>
            <person name="Jaiswal S."/>
            <person name="Angadi U.B."/>
            <person name="Kumar N."/>
            <person name="Raza M."/>
            <person name="Shah T.M."/>
            <person name="Rai A."/>
            <person name="Jena J.K."/>
        </authorList>
    </citation>
    <scope>NUCLEOTIDE SEQUENCE [LARGE SCALE GENOMIC DNA]</scope>
    <source>
        <strain evidence="1">DASCIFA01</strain>
        <tissue evidence="1">Testis</tissue>
    </source>
</reference>
<gene>
    <name evidence="1" type="ORF">ROHU_017096</name>
</gene>
<dbReference type="Proteomes" id="UP000290572">
    <property type="component" value="Unassembled WGS sequence"/>
</dbReference>
<dbReference type="STRING" id="84645.A0A498NHJ4"/>
<dbReference type="EMBL" id="QBIY01011482">
    <property type="protein sequence ID" value="RXN31315.1"/>
    <property type="molecule type" value="Genomic_DNA"/>
</dbReference>
<evidence type="ECO:0000313" key="2">
    <source>
        <dbReference type="Proteomes" id="UP000290572"/>
    </source>
</evidence>